<gene>
    <name evidence="2" type="ORF">OEZ85_010107</name>
</gene>
<dbReference type="SMART" id="SM00331">
    <property type="entry name" value="PP2C_SIG"/>
    <property type="match status" value="1"/>
</dbReference>
<dbReference type="EMBL" id="CP126209">
    <property type="protein sequence ID" value="WIA09893.1"/>
    <property type="molecule type" value="Genomic_DNA"/>
</dbReference>
<proteinExistence type="predicted"/>
<evidence type="ECO:0000313" key="2">
    <source>
        <dbReference type="EMBL" id="WIA09893.1"/>
    </source>
</evidence>
<dbReference type="Gene3D" id="3.60.40.10">
    <property type="entry name" value="PPM-type phosphatase domain"/>
    <property type="match status" value="1"/>
</dbReference>
<dbReference type="SMART" id="SM00332">
    <property type="entry name" value="PP2Cc"/>
    <property type="match status" value="1"/>
</dbReference>
<dbReference type="PROSITE" id="PS51746">
    <property type="entry name" value="PPM_2"/>
    <property type="match status" value="1"/>
</dbReference>
<evidence type="ECO:0000259" key="1">
    <source>
        <dbReference type="PROSITE" id="PS51746"/>
    </source>
</evidence>
<evidence type="ECO:0000313" key="3">
    <source>
        <dbReference type="Proteomes" id="UP001244341"/>
    </source>
</evidence>
<reference evidence="2 3" key="1">
    <citation type="submission" date="2023-05" db="EMBL/GenBank/DDBJ databases">
        <title>A 100% complete, gapless, phased diploid assembly of the Scenedesmus obliquus UTEX 3031 genome.</title>
        <authorList>
            <person name="Biondi T.C."/>
            <person name="Hanschen E.R."/>
            <person name="Kwon T."/>
            <person name="Eng W."/>
            <person name="Kruse C.P.S."/>
            <person name="Koehler S.I."/>
            <person name="Kunde Y."/>
            <person name="Gleasner C.D."/>
            <person name="You Mak K.T."/>
            <person name="Polle J."/>
            <person name="Hovde B.T."/>
            <person name="Starkenburg S.R."/>
        </authorList>
    </citation>
    <scope>NUCLEOTIDE SEQUENCE [LARGE SCALE GENOMIC DNA]</scope>
    <source>
        <strain evidence="2 3">DOE0152z</strain>
    </source>
</reference>
<dbReference type="InterPro" id="IPR001932">
    <property type="entry name" value="PPM-type_phosphatase-like_dom"/>
</dbReference>
<dbReference type="SUPFAM" id="SSF81606">
    <property type="entry name" value="PP2C-like"/>
    <property type="match status" value="1"/>
</dbReference>
<feature type="domain" description="PPM-type phosphatase" evidence="1">
    <location>
        <begin position="1"/>
        <end position="305"/>
    </location>
</feature>
<dbReference type="CDD" id="cd00143">
    <property type="entry name" value="PP2Cc"/>
    <property type="match status" value="1"/>
</dbReference>
<dbReference type="InterPro" id="IPR036457">
    <property type="entry name" value="PPM-type-like_dom_sf"/>
</dbReference>
<accession>A0ABY8TNF0</accession>
<dbReference type="Pfam" id="PF00481">
    <property type="entry name" value="PP2C"/>
    <property type="match status" value="1"/>
</dbReference>
<keyword evidence="3" id="KW-1185">Reference proteome</keyword>
<protein>
    <recommendedName>
        <fullName evidence="1">PPM-type phosphatase domain-containing protein</fullName>
    </recommendedName>
</protein>
<sequence>MAAAATRGRKAAMEDRHVLVALDPSRGVSQAQGAVGLQQQVSVGGVFDGHAGYATAAYAAQHIPHLLHEALSGRPNRAQGGPRVPGRGLLNPCSALAASFTWFDRWWADARCDPSLTEHGWDDSGSTAVVGLVSGQHLIVANAGDSIALLARGGSGQRLSVEHRLDNAAEAERVLEAGGRLVAFKPGAVPRVMGTSNQTRFKGSMVTRSLGDFAFKHPQALLSAEPHVTQQELAPSDRLVVLTSDGVTDVLPDDDMLGVAMRALEQTQNCTNSGSALAKAAAMAIMTAAMEAGSHDNITVVTMLLDWGGEYATD</sequence>
<dbReference type="Proteomes" id="UP001244341">
    <property type="component" value="Chromosome 2b"/>
</dbReference>
<dbReference type="InterPro" id="IPR015655">
    <property type="entry name" value="PP2C"/>
</dbReference>
<name>A0ABY8TNF0_TETOB</name>
<organism evidence="2 3">
    <name type="scientific">Tetradesmus obliquus</name>
    <name type="common">Green alga</name>
    <name type="synonym">Acutodesmus obliquus</name>
    <dbReference type="NCBI Taxonomy" id="3088"/>
    <lineage>
        <taxon>Eukaryota</taxon>
        <taxon>Viridiplantae</taxon>
        <taxon>Chlorophyta</taxon>
        <taxon>core chlorophytes</taxon>
        <taxon>Chlorophyceae</taxon>
        <taxon>CS clade</taxon>
        <taxon>Sphaeropleales</taxon>
        <taxon>Scenedesmaceae</taxon>
        <taxon>Tetradesmus</taxon>
    </lineage>
</organism>
<dbReference type="PANTHER" id="PTHR47992">
    <property type="entry name" value="PROTEIN PHOSPHATASE"/>
    <property type="match status" value="1"/>
</dbReference>